<keyword evidence="4" id="KW-1185">Reference proteome</keyword>
<evidence type="ECO:0000256" key="1">
    <source>
        <dbReference type="ARBA" id="ARBA00022612"/>
    </source>
</evidence>
<organism evidence="3 4">
    <name type="scientific">Parabacteroides hominis</name>
    <dbReference type="NCBI Taxonomy" id="2763057"/>
    <lineage>
        <taxon>Bacteria</taxon>
        <taxon>Pseudomonadati</taxon>
        <taxon>Bacteroidota</taxon>
        <taxon>Bacteroidia</taxon>
        <taxon>Bacteroidales</taxon>
        <taxon>Tannerellaceae</taxon>
        <taxon>Parabacteroides</taxon>
    </lineage>
</organism>
<name>A0ABR7DQ58_9BACT</name>
<dbReference type="PANTHER" id="PTHR37813:SF1">
    <property type="entry name" value="FELS-2 PROPHAGE PROTEIN"/>
    <property type="match status" value="1"/>
</dbReference>
<evidence type="ECO:0000313" key="3">
    <source>
        <dbReference type="EMBL" id="MBC5632813.1"/>
    </source>
</evidence>
<comment type="caution">
    <text evidence="3">The sequence shown here is derived from an EMBL/GenBank/DDBJ whole genome shotgun (WGS) entry which is preliminary data.</text>
</comment>
<reference evidence="3 4" key="1">
    <citation type="submission" date="2020-08" db="EMBL/GenBank/DDBJ databases">
        <title>Genome public.</title>
        <authorList>
            <person name="Liu C."/>
            <person name="Sun Q."/>
        </authorList>
    </citation>
    <scope>NUCLEOTIDE SEQUENCE [LARGE SCALE GENOMIC DNA]</scope>
    <source>
        <strain evidence="3 4">NSJ-79</strain>
    </source>
</reference>
<evidence type="ECO:0000259" key="2">
    <source>
        <dbReference type="Pfam" id="PF10145"/>
    </source>
</evidence>
<dbReference type="EMBL" id="JACOOJ010000011">
    <property type="protein sequence ID" value="MBC5632813.1"/>
    <property type="molecule type" value="Genomic_DNA"/>
</dbReference>
<dbReference type="Proteomes" id="UP000651475">
    <property type="component" value="Unassembled WGS sequence"/>
</dbReference>
<dbReference type="RefSeq" id="WP_186929569.1">
    <property type="nucleotide sequence ID" value="NZ_JACOOJ010000011.1"/>
</dbReference>
<proteinExistence type="predicted"/>
<dbReference type="InterPro" id="IPR010090">
    <property type="entry name" value="Phage_tape_meas"/>
</dbReference>
<dbReference type="NCBIfam" id="TIGR01760">
    <property type="entry name" value="tape_meas_TP901"/>
    <property type="match status" value="1"/>
</dbReference>
<dbReference type="PANTHER" id="PTHR37813">
    <property type="entry name" value="FELS-2 PROPHAGE PROTEIN"/>
    <property type="match status" value="1"/>
</dbReference>
<dbReference type="Pfam" id="PF10145">
    <property type="entry name" value="PhageMin_Tail"/>
    <property type="match status" value="1"/>
</dbReference>
<gene>
    <name evidence="3" type="ORF">H8S65_08545</name>
</gene>
<feature type="domain" description="Phage tail tape measure protein" evidence="2">
    <location>
        <begin position="180"/>
        <end position="363"/>
    </location>
</feature>
<sequence>MDYNVRYNIDINESEASRSLSKFANTVQRSVPPIIKKLEQLQRQINTVTRTYQQFNRTISKPKTVRFNVDKGINTQLRNIQKQINAIKGKTVTIKTNQVGATKEKFPLYNRGTRGIGRSTILGSTLGTMGTLAAGYGIGSIVKDFSQYENTMVTVRSILQATDKDALTFGDRFAEMGRNVRNVGVNTKFTTTEVAGATKYLAMAGLGIKDINNSILPIANLATISDTPLDRIADIVTNIQTAYGIDSGKMGQVADILAMVTASSNTTIPEMGEAMKFAAPMMSLAGVSFNEAASAIGLLANAGIKGTLAGTNLRRMMIRLLNPTEKALKVLNKYKISLYDIDKTGKTKIKSLTDIFTQFKGKDLSVQDIQAVFDVVGGNAANNILSSLKTLPELAERALNSTGFASMVAKKKQDETLSGQWAKVTSQFTETGLKAIEPLQPEIKRFLEDITKTLAKPETIDALSQIGSNILLITRSLGELSGWVMDNWDWIGNLIIGGIIFKQVNKISDSFSNTAGSTRSLTSALGGMNGKFGAIPTLIDAAIAALVLFAGKTYLAKNATNAALDGIQEKMNELQPGFAKKDEEKKEDGKKKSYWESIGFNYLGNFNGQGDVDQLTQYAKVLNKRGEEAATVDYTNSQEFFKGLENLPTSTALEALKARRTWIDAMKQTPLYTLSNTMDKQLPFNGKVITGKTPEQFTEGIAERSNEFTSRYNSQMNQFKTLDSLRIGFFENVLNNKAISTAEAFKLFQLETGIDPTFKGELLTNDQKKAKVTEGFNLLRNKGVYDNKALNFFQNAMPDYLKEPTYGQPIYPNKNVRIDPTKGTEQDRINSKPYQSWKDKYEIPFINKDKYKIPFTNKDKADSIPSVEQQMEETRNKQFSQSIPTNQSKAINGEFSTDSLPKIHCDSLISIGSVTGADLNDIEKFKNLLSQALLSIAGDQELV</sequence>
<protein>
    <submittedName>
        <fullName evidence="3">Phage tail tape measure protein</fullName>
    </submittedName>
</protein>
<accession>A0ABR7DQ58</accession>
<keyword evidence="1" id="KW-1188">Viral release from host cell</keyword>
<evidence type="ECO:0000313" key="4">
    <source>
        <dbReference type="Proteomes" id="UP000651475"/>
    </source>
</evidence>